<evidence type="ECO:0000256" key="1">
    <source>
        <dbReference type="SAM" id="MobiDB-lite"/>
    </source>
</evidence>
<dbReference type="EMBL" id="JAJVCZ030000007">
    <property type="protein sequence ID" value="KAL0258270.1"/>
    <property type="molecule type" value="Genomic_DNA"/>
</dbReference>
<evidence type="ECO:0000313" key="3">
    <source>
        <dbReference type="EMBL" id="KAL0258270.1"/>
    </source>
</evidence>
<dbReference type="RefSeq" id="XP_066631299.1">
    <property type="nucleotide sequence ID" value="XM_066778862.1"/>
</dbReference>
<feature type="compositionally biased region" description="Basic and acidic residues" evidence="1">
    <location>
        <begin position="236"/>
        <end position="259"/>
    </location>
</feature>
<name>A0ABR3CDI6_9PEZI</name>
<keyword evidence="2" id="KW-0472">Membrane</keyword>
<gene>
    <name evidence="3" type="ORF">SLS55_007443</name>
</gene>
<dbReference type="Proteomes" id="UP001430584">
    <property type="component" value="Unassembled WGS sequence"/>
</dbReference>
<keyword evidence="2" id="KW-1133">Transmembrane helix</keyword>
<accession>A0ABR3CDI6</accession>
<keyword evidence="2" id="KW-0812">Transmembrane</keyword>
<sequence length="291" mass="32977">MTPIQQLQRTDADVYLLFLSTNGILFQNETNDPWYSAHDVAGYAAYVAIDPTGQDRKKVYAPIPDYQWQLDVEKLNNISLAWLQQYFVDIATGPSDPRMDPFSILPRNENDKRTCRNQKILSSDYTNFSIFGLATTLVAGGLIIIVSYVLEPLVIWIQRRRNLDVYARVEWSMNQTLQLQRMAHEELGLGEWECCDADVPRTRRRERLAVLDLDDMKHPKLKAPPPVFDELLAGPVEKESARQNGREKGEEQKEPRAEEAVAVASEGSGDEEITQDGTAEGTEVNLPRGII</sequence>
<evidence type="ECO:0000313" key="4">
    <source>
        <dbReference type="Proteomes" id="UP001430584"/>
    </source>
</evidence>
<feature type="transmembrane region" description="Helical" evidence="2">
    <location>
        <begin position="128"/>
        <end position="150"/>
    </location>
</feature>
<comment type="caution">
    <text evidence="3">The sequence shown here is derived from an EMBL/GenBank/DDBJ whole genome shotgun (WGS) entry which is preliminary data.</text>
</comment>
<reference evidence="3 4" key="1">
    <citation type="submission" date="2024-02" db="EMBL/GenBank/DDBJ databases">
        <title>De novo assembly and annotation of 12 fungi associated with fruit tree decline syndrome in Ontario, Canada.</title>
        <authorList>
            <person name="Sulman M."/>
            <person name="Ellouze W."/>
            <person name="Ilyukhin E."/>
        </authorList>
    </citation>
    <scope>NUCLEOTIDE SEQUENCE [LARGE SCALE GENOMIC DNA]</scope>
    <source>
        <strain evidence="3 4">FDS-637</strain>
    </source>
</reference>
<dbReference type="GeneID" id="92011528"/>
<keyword evidence="4" id="KW-1185">Reference proteome</keyword>
<proteinExistence type="predicted"/>
<organism evidence="3 4">
    <name type="scientific">Diplodia seriata</name>
    <dbReference type="NCBI Taxonomy" id="420778"/>
    <lineage>
        <taxon>Eukaryota</taxon>
        <taxon>Fungi</taxon>
        <taxon>Dikarya</taxon>
        <taxon>Ascomycota</taxon>
        <taxon>Pezizomycotina</taxon>
        <taxon>Dothideomycetes</taxon>
        <taxon>Dothideomycetes incertae sedis</taxon>
        <taxon>Botryosphaeriales</taxon>
        <taxon>Botryosphaeriaceae</taxon>
        <taxon>Diplodia</taxon>
    </lineage>
</organism>
<feature type="region of interest" description="Disordered" evidence="1">
    <location>
        <begin position="233"/>
        <end position="291"/>
    </location>
</feature>
<evidence type="ECO:0000256" key="2">
    <source>
        <dbReference type="SAM" id="Phobius"/>
    </source>
</evidence>
<protein>
    <submittedName>
        <fullName evidence="3">Uncharacterized protein</fullName>
    </submittedName>
</protein>